<dbReference type="GO" id="GO:0004372">
    <property type="term" value="F:glycine hydroxymethyltransferase activity"/>
    <property type="evidence" value="ECO:0007669"/>
    <property type="project" value="UniProtKB-UniRule"/>
</dbReference>
<dbReference type="EMBL" id="MHNN01000015">
    <property type="protein sequence ID" value="OGZ46061.1"/>
    <property type="molecule type" value="Genomic_DNA"/>
</dbReference>
<protein>
    <recommendedName>
        <fullName evidence="9">Serine hydroxymethyltransferase</fullName>
        <shortName evidence="9">SHMT</shortName>
        <shortName evidence="9">Serine methylase</shortName>
        <ecNumber evidence="9">2.1.2.1</ecNumber>
    </recommendedName>
</protein>
<evidence type="ECO:0000256" key="4">
    <source>
        <dbReference type="ARBA" id="ARBA00011738"/>
    </source>
</evidence>
<dbReference type="InterPro" id="IPR001085">
    <property type="entry name" value="Ser_HO-MeTrfase"/>
</dbReference>
<evidence type="ECO:0000256" key="5">
    <source>
        <dbReference type="ARBA" id="ARBA00022490"/>
    </source>
</evidence>
<feature type="modified residue" description="N6-(pyridoxal phosphate)lysine" evidence="9 10">
    <location>
        <position position="226"/>
    </location>
</feature>
<comment type="caution">
    <text evidence="9">Lacks conserved residue(s) required for the propagation of feature annotation.</text>
</comment>
<comment type="subunit">
    <text evidence="4 9">Homodimer.</text>
</comment>
<evidence type="ECO:0000256" key="2">
    <source>
        <dbReference type="ARBA" id="ARBA00004496"/>
    </source>
</evidence>
<keyword evidence="9" id="KW-0028">Amino-acid biosynthesis</keyword>
<dbReference type="AlphaFoldDB" id="A0A1G2G845"/>
<dbReference type="STRING" id="1802117.A3J54_02440"/>
<dbReference type="CDD" id="cd00378">
    <property type="entry name" value="SHMT"/>
    <property type="match status" value="1"/>
</dbReference>
<evidence type="ECO:0000256" key="6">
    <source>
        <dbReference type="ARBA" id="ARBA00022563"/>
    </source>
</evidence>
<name>A0A1G2G845_9BACT</name>
<dbReference type="Gene3D" id="3.90.1150.10">
    <property type="entry name" value="Aspartate Aminotransferase, domain 1"/>
    <property type="match status" value="1"/>
</dbReference>
<dbReference type="InterPro" id="IPR015422">
    <property type="entry name" value="PyrdxlP-dep_Trfase_small"/>
</dbReference>
<keyword evidence="5 9" id="KW-0963">Cytoplasm</keyword>
<evidence type="ECO:0000256" key="10">
    <source>
        <dbReference type="PIRSR" id="PIRSR000412-50"/>
    </source>
</evidence>
<evidence type="ECO:0000256" key="8">
    <source>
        <dbReference type="ARBA" id="ARBA00022898"/>
    </source>
</evidence>
<dbReference type="PROSITE" id="PS00096">
    <property type="entry name" value="SHMT"/>
    <property type="match status" value="1"/>
</dbReference>
<keyword evidence="7 9" id="KW-0808">Transferase</keyword>
<dbReference type="GO" id="GO:0005829">
    <property type="term" value="C:cytosol"/>
    <property type="evidence" value="ECO:0007669"/>
    <property type="project" value="TreeGrafter"/>
</dbReference>
<evidence type="ECO:0000313" key="12">
    <source>
        <dbReference type="EMBL" id="OGZ46061.1"/>
    </source>
</evidence>
<comment type="pathway">
    <text evidence="9">Amino-acid biosynthesis; glycine biosynthesis; glycine from L-serine: step 1/1.</text>
</comment>
<comment type="caution">
    <text evidence="12">The sequence shown here is derived from an EMBL/GenBank/DDBJ whole genome shotgun (WGS) entry which is preliminary data.</text>
</comment>
<accession>A0A1G2G845</accession>
<dbReference type="GO" id="GO:0019264">
    <property type="term" value="P:glycine biosynthetic process from serine"/>
    <property type="evidence" value="ECO:0007669"/>
    <property type="project" value="UniProtKB-UniRule"/>
</dbReference>
<comment type="catalytic activity">
    <reaction evidence="9">
        <text>(6R)-5,10-methylene-5,6,7,8-tetrahydrofolate + glycine + H2O = (6S)-5,6,7,8-tetrahydrofolate + L-serine</text>
        <dbReference type="Rhea" id="RHEA:15481"/>
        <dbReference type="ChEBI" id="CHEBI:15377"/>
        <dbReference type="ChEBI" id="CHEBI:15636"/>
        <dbReference type="ChEBI" id="CHEBI:33384"/>
        <dbReference type="ChEBI" id="CHEBI:57305"/>
        <dbReference type="ChEBI" id="CHEBI:57453"/>
        <dbReference type="EC" id="2.1.2.1"/>
    </reaction>
</comment>
<dbReference type="PANTHER" id="PTHR11680">
    <property type="entry name" value="SERINE HYDROXYMETHYLTRANSFERASE"/>
    <property type="match status" value="1"/>
</dbReference>
<dbReference type="HAMAP" id="MF_00051">
    <property type="entry name" value="SHMT"/>
    <property type="match status" value="1"/>
</dbReference>
<dbReference type="InterPro" id="IPR019798">
    <property type="entry name" value="Ser_HO-MeTrfase_PLP_BS"/>
</dbReference>
<dbReference type="Pfam" id="PF00464">
    <property type="entry name" value="SHMT"/>
    <property type="match status" value="1"/>
</dbReference>
<sequence>MKKDTQIQNLIKKEAKRQKSVINLIASENYVSQAVLDALGSVFTNKYAEGYPGKRYYGGNIVVDEVENLARERALKLFKLSPKKWSVNVQPYSGSPANIAVYLALVPLGEKIMGMRLDMGGHLTHGHKVSASGKIWEQVPYGVNKETERLDYKELEEIAKKEKPKLIVAGFTAYPRRIDWAAFRRVADSCGALLMVDMSHIAGLVAGGAHASPFPHADVVTTTVHKTLRGPRSAMIFSRQVKLGEARSEGAARFMISELIDKAVFPGMQGGPHVNQIAGIATALFEAIQPEFKKYAAQIIKNARVLAEELTRKGWRVVSGGTDNHLLLVDTWARGISGGEASDALEKHGIIVNKNTIPFDERTPVDPSGIRIGTAAVTTQGMKEKDMNRIAERVHSVLEKARLSKTEEKKI</sequence>
<dbReference type="InterPro" id="IPR015424">
    <property type="entry name" value="PyrdxlP-dep_Trfase"/>
</dbReference>
<comment type="pathway">
    <text evidence="9">One-carbon metabolism; tetrahydrofolate interconversion.</text>
</comment>
<evidence type="ECO:0000256" key="9">
    <source>
        <dbReference type="HAMAP-Rule" id="MF_00051"/>
    </source>
</evidence>
<feature type="binding site" evidence="9">
    <location>
        <begin position="121"/>
        <end position="123"/>
    </location>
    <ligand>
        <name>(6S)-5,6,7,8-tetrahydrofolate</name>
        <dbReference type="ChEBI" id="CHEBI:57453"/>
    </ligand>
</feature>
<dbReference type="Gene3D" id="3.40.640.10">
    <property type="entry name" value="Type I PLP-dependent aspartate aminotransferase-like (Major domain)"/>
    <property type="match status" value="1"/>
</dbReference>
<dbReference type="UniPathway" id="UPA00288">
    <property type="reaction ID" value="UER01023"/>
</dbReference>
<feature type="binding site" evidence="9">
    <location>
        <position position="117"/>
    </location>
    <ligand>
        <name>(6S)-5,6,7,8-tetrahydrofolate</name>
        <dbReference type="ChEBI" id="CHEBI:57453"/>
    </ligand>
</feature>
<dbReference type="GO" id="GO:0035999">
    <property type="term" value="P:tetrahydrofolate interconversion"/>
    <property type="evidence" value="ECO:0007669"/>
    <property type="project" value="UniProtKB-UniRule"/>
</dbReference>
<evidence type="ECO:0000256" key="1">
    <source>
        <dbReference type="ARBA" id="ARBA00001933"/>
    </source>
</evidence>
<dbReference type="SUPFAM" id="SSF53383">
    <property type="entry name" value="PLP-dependent transferases"/>
    <property type="match status" value="1"/>
</dbReference>
<dbReference type="InterPro" id="IPR049943">
    <property type="entry name" value="Ser_HO-MeTrfase-like"/>
</dbReference>
<evidence type="ECO:0000256" key="7">
    <source>
        <dbReference type="ARBA" id="ARBA00022679"/>
    </source>
</evidence>
<proteinExistence type="inferred from homology"/>
<evidence type="ECO:0000313" key="13">
    <source>
        <dbReference type="Proteomes" id="UP000176576"/>
    </source>
</evidence>
<feature type="site" description="Plays an important role in substrate specificity" evidence="9">
    <location>
        <position position="225"/>
    </location>
</feature>
<comment type="cofactor">
    <cofactor evidence="1 9 10">
        <name>pyridoxal 5'-phosphate</name>
        <dbReference type="ChEBI" id="CHEBI:597326"/>
    </cofactor>
</comment>
<comment type="function">
    <text evidence="9">Catalyzes the reversible interconversion of serine and glycine with tetrahydrofolate (THF) serving as the one-carbon carrier. This reaction serves as the major source of one-carbon groups required for the biosynthesis of purines, thymidylate, methionine, and other important biomolecules. Also exhibits THF-independent aldolase activity toward beta-hydroxyamino acids, producing glycine and aldehydes, via a retro-aldol mechanism.</text>
</comment>
<dbReference type="GO" id="GO:0032259">
    <property type="term" value="P:methylation"/>
    <property type="evidence" value="ECO:0007669"/>
    <property type="project" value="UniProtKB-KW"/>
</dbReference>
<dbReference type="GO" id="GO:0008168">
    <property type="term" value="F:methyltransferase activity"/>
    <property type="evidence" value="ECO:0007669"/>
    <property type="project" value="UniProtKB-KW"/>
</dbReference>
<dbReference type="InterPro" id="IPR039429">
    <property type="entry name" value="SHMT-like_dom"/>
</dbReference>
<dbReference type="EC" id="2.1.2.1" evidence="9"/>
<dbReference type="FunFam" id="3.40.640.10:FF:000001">
    <property type="entry name" value="Serine hydroxymethyltransferase"/>
    <property type="match status" value="1"/>
</dbReference>
<dbReference type="NCBIfam" id="NF000586">
    <property type="entry name" value="PRK00011.1"/>
    <property type="match status" value="1"/>
</dbReference>
<keyword evidence="6 9" id="KW-0554">One-carbon metabolism</keyword>
<evidence type="ECO:0000259" key="11">
    <source>
        <dbReference type="Pfam" id="PF00464"/>
    </source>
</evidence>
<dbReference type="Proteomes" id="UP000176576">
    <property type="component" value="Unassembled WGS sequence"/>
</dbReference>
<keyword evidence="12" id="KW-0489">Methyltransferase</keyword>
<organism evidence="12 13">
    <name type="scientific">Candidatus Ryanbacteria bacterium RIFCSPHIGHO2_02_FULL_45_13b</name>
    <dbReference type="NCBI Taxonomy" id="1802117"/>
    <lineage>
        <taxon>Bacteria</taxon>
        <taxon>Candidatus Ryaniibacteriota</taxon>
    </lineage>
</organism>
<comment type="subcellular location">
    <subcellularLocation>
        <location evidence="2 9">Cytoplasm</location>
    </subcellularLocation>
</comment>
<dbReference type="PANTHER" id="PTHR11680:SF35">
    <property type="entry name" value="SERINE HYDROXYMETHYLTRANSFERASE 1"/>
    <property type="match status" value="1"/>
</dbReference>
<dbReference type="PIRSF" id="PIRSF000412">
    <property type="entry name" value="SHMT"/>
    <property type="match status" value="1"/>
</dbReference>
<reference evidence="12 13" key="1">
    <citation type="journal article" date="2016" name="Nat. Commun.">
        <title>Thousands of microbial genomes shed light on interconnected biogeochemical processes in an aquifer system.</title>
        <authorList>
            <person name="Anantharaman K."/>
            <person name="Brown C.T."/>
            <person name="Hug L.A."/>
            <person name="Sharon I."/>
            <person name="Castelle C.J."/>
            <person name="Probst A.J."/>
            <person name="Thomas B.C."/>
            <person name="Singh A."/>
            <person name="Wilkins M.J."/>
            <person name="Karaoz U."/>
            <person name="Brodie E.L."/>
            <person name="Williams K.H."/>
            <person name="Hubbard S.S."/>
            <person name="Banfield J.F."/>
        </authorList>
    </citation>
    <scope>NUCLEOTIDE SEQUENCE [LARGE SCALE GENOMIC DNA]</scope>
</reference>
<dbReference type="UniPathway" id="UPA00193"/>
<keyword evidence="8 9" id="KW-0663">Pyridoxal phosphate</keyword>
<dbReference type="InterPro" id="IPR015421">
    <property type="entry name" value="PyrdxlP-dep_Trfase_major"/>
</dbReference>
<evidence type="ECO:0000256" key="3">
    <source>
        <dbReference type="ARBA" id="ARBA00006376"/>
    </source>
</evidence>
<gene>
    <name evidence="9 12" type="primary">glyA</name>
    <name evidence="12" type="ORF">A3J54_02440</name>
</gene>
<feature type="domain" description="Serine hydroxymethyltransferase-like" evidence="11">
    <location>
        <begin position="2"/>
        <end position="392"/>
    </location>
</feature>
<comment type="similarity">
    <text evidence="3 9">Belongs to the SHMT family.</text>
</comment>
<dbReference type="GO" id="GO:0030170">
    <property type="term" value="F:pyridoxal phosphate binding"/>
    <property type="evidence" value="ECO:0007669"/>
    <property type="project" value="UniProtKB-UniRule"/>
</dbReference>